<organism evidence="8 9">
    <name type="scientific">Edhazardia aedis (strain USNM 41457)</name>
    <name type="common">Microsporidian parasite</name>
    <dbReference type="NCBI Taxonomy" id="1003232"/>
    <lineage>
        <taxon>Eukaryota</taxon>
        <taxon>Fungi</taxon>
        <taxon>Fungi incertae sedis</taxon>
        <taxon>Microsporidia</taxon>
        <taxon>Edhazardia</taxon>
    </lineage>
</organism>
<dbReference type="Proteomes" id="UP000003163">
    <property type="component" value="Unassembled WGS sequence"/>
</dbReference>
<dbReference type="InterPro" id="IPR039799">
    <property type="entry name" value="ALR/ERV"/>
</dbReference>
<evidence type="ECO:0000313" key="8">
    <source>
        <dbReference type="EMBL" id="EJW05195.1"/>
    </source>
</evidence>
<gene>
    <name evidence="8" type="ORF">EDEG_00727</name>
</gene>
<accession>J9DRK3</accession>
<evidence type="ECO:0000256" key="1">
    <source>
        <dbReference type="ARBA" id="ARBA00001974"/>
    </source>
</evidence>
<dbReference type="PANTHER" id="PTHR12645:SF0">
    <property type="entry name" value="FAD-LINKED SULFHYDRYL OXIDASE ALR"/>
    <property type="match status" value="1"/>
</dbReference>
<name>J9DRK3_EDHAE</name>
<dbReference type="VEuPathDB" id="MicrosporidiaDB:EDEG_00727"/>
<dbReference type="GO" id="GO:0016971">
    <property type="term" value="F:flavin-dependent sulfhydryl oxidase activity"/>
    <property type="evidence" value="ECO:0007669"/>
    <property type="project" value="InterPro"/>
</dbReference>
<dbReference type="EC" id="1.8.3.2" evidence="6"/>
<evidence type="ECO:0000313" key="9">
    <source>
        <dbReference type="Proteomes" id="UP000003163"/>
    </source>
</evidence>
<dbReference type="PROSITE" id="PS51324">
    <property type="entry name" value="ERV_ALR"/>
    <property type="match status" value="1"/>
</dbReference>
<keyword evidence="9" id="KW-1185">Reference proteome</keyword>
<evidence type="ECO:0000256" key="4">
    <source>
        <dbReference type="ARBA" id="ARBA00023002"/>
    </source>
</evidence>
<keyword evidence="3 6" id="KW-0274">FAD</keyword>
<comment type="caution">
    <text evidence="8">The sequence shown here is derived from an EMBL/GenBank/DDBJ whole genome shotgun (WGS) entry which is preliminary data.</text>
</comment>
<comment type="cofactor">
    <cofactor evidence="1 6">
        <name>FAD</name>
        <dbReference type="ChEBI" id="CHEBI:57692"/>
    </cofactor>
</comment>
<dbReference type="HOGENOM" id="CLU_1525118_0_0_1"/>
<evidence type="ECO:0000256" key="2">
    <source>
        <dbReference type="ARBA" id="ARBA00022630"/>
    </source>
</evidence>
<comment type="catalytic activity">
    <reaction evidence="6">
        <text>2 R'C(R)SH + O2 = R'C(R)S-S(R)CR' + H2O2</text>
        <dbReference type="Rhea" id="RHEA:17357"/>
        <dbReference type="ChEBI" id="CHEBI:15379"/>
        <dbReference type="ChEBI" id="CHEBI:16240"/>
        <dbReference type="ChEBI" id="CHEBI:16520"/>
        <dbReference type="ChEBI" id="CHEBI:17412"/>
        <dbReference type="EC" id="1.8.3.2"/>
    </reaction>
</comment>
<dbReference type="AlphaFoldDB" id="J9DRK3"/>
<reference evidence="9" key="2">
    <citation type="submission" date="2015-07" db="EMBL/GenBank/DDBJ databases">
        <title>Contrasting host-pathogen interactions and genome evolution in two generalist and specialist microsporidian pathogens of mosquitoes.</title>
        <authorList>
            <consortium name="The Broad Institute Genomics Platform"/>
            <consortium name="The Broad Institute Genome Sequencing Center for Infectious Disease"/>
            <person name="Cuomo C.A."/>
            <person name="Sanscrainte N.D."/>
            <person name="Goldberg J.M."/>
            <person name="Heiman D."/>
            <person name="Young S."/>
            <person name="Zeng Q."/>
            <person name="Becnel J.J."/>
            <person name="Birren B.W."/>
        </authorList>
    </citation>
    <scope>NUCLEOTIDE SEQUENCE [LARGE SCALE GENOMIC DNA]</scope>
    <source>
        <strain evidence="9">USNM 41457</strain>
    </source>
</reference>
<protein>
    <recommendedName>
        <fullName evidence="6">Sulfhydryl oxidase</fullName>
        <ecNumber evidence="6">1.8.3.2</ecNumber>
    </recommendedName>
</protein>
<dbReference type="EMBL" id="AFBI03000008">
    <property type="protein sequence ID" value="EJW05195.1"/>
    <property type="molecule type" value="Genomic_DNA"/>
</dbReference>
<keyword evidence="2 6" id="KW-0285">Flavoprotein</keyword>
<evidence type="ECO:0000259" key="7">
    <source>
        <dbReference type="PROSITE" id="PS51324"/>
    </source>
</evidence>
<dbReference type="Gene3D" id="1.20.120.310">
    <property type="entry name" value="ERV/ALR sulfhydryl oxidase domain"/>
    <property type="match status" value="1"/>
</dbReference>
<dbReference type="GO" id="GO:0050660">
    <property type="term" value="F:flavin adenine dinucleotide binding"/>
    <property type="evidence" value="ECO:0007669"/>
    <property type="project" value="TreeGrafter"/>
</dbReference>
<reference evidence="8 9" key="1">
    <citation type="submission" date="2011-08" db="EMBL/GenBank/DDBJ databases">
        <authorList>
            <person name="Liu Z.J."/>
            <person name="Shi F.L."/>
            <person name="Lu J.Q."/>
            <person name="Li M."/>
            <person name="Wang Z.L."/>
        </authorList>
    </citation>
    <scope>NUCLEOTIDE SEQUENCE [LARGE SCALE GENOMIC DNA]</scope>
    <source>
        <strain evidence="8 9">USNM 41457</strain>
    </source>
</reference>
<dbReference type="InterPro" id="IPR017905">
    <property type="entry name" value="ERV/ALR_sulphydryl_oxidase"/>
</dbReference>
<dbReference type="PANTHER" id="PTHR12645">
    <property type="entry name" value="ALR/ERV"/>
    <property type="match status" value="1"/>
</dbReference>
<dbReference type="InParanoid" id="J9DRK3"/>
<dbReference type="InterPro" id="IPR036774">
    <property type="entry name" value="ERV/ALR_sulphydryl_oxid_sf"/>
</dbReference>
<sequence length="176" mass="21196">MVHNFNFWGNSSKKDILKCIFKTLFNIENNIFPMGIFCSPFTDNYKLSDNKLLNERLKKQNFKFIYINNENEDFDDKKSEKGYKDKLGSSTWTLLHAISFNYPEIPNMDDKKHIREFIKLLAILYPCKDCQLHFKKYLNENKIHLESRRDFIKWVCNFHNHVNQRLGKNIFNCKLL</sequence>
<dbReference type="GO" id="GO:0005739">
    <property type="term" value="C:mitochondrion"/>
    <property type="evidence" value="ECO:0007669"/>
    <property type="project" value="TreeGrafter"/>
</dbReference>
<dbReference type="Pfam" id="PF04777">
    <property type="entry name" value="Evr1_Alr"/>
    <property type="match status" value="1"/>
</dbReference>
<proteinExistence type="predicted"/>
<dbReference type="SUPFAM" id="SSF69000">
    <property type="entry name" value="FAD-dependent thiol oxidase"/>
    <property type="match status" value="1"/>
</dbReference>
<keyword evidence="4 6" id="KW-0560">Oxidoreductase</keyword>
<evidence type="ECO:0000256" key="3">
    <source>
        <dbReference type="ARBA" id="ARBA00022827"/>
    </source>
</evidence>
<dbReference type="OrthoDB" id="17199at2759"/>
<evidence type="ECO:0000256" key="6">
    <source>
        <dbReference type="RuleBase" id="RU371123"/>
    </source>
</evidence>
<feature type="domain" description="ERV/ALR sulfhydryl oxidase" evidence="7">
    <location>
        <begin position="79"/>
        <end position="176"/>
    </location>
</feature>
<evidence type="ECO:0000256" key="5">
    <source>
        <dbReference type="ARBA" id="ARBA00023157"/>
    </source>
</evidence>
<keyword evidence="5" id="KW-1015">Disulfide bond</keyword>